<feature type="compositionally biased region" description="Gly residues" evidence="1">
    <location>
        <begin position="159"/>
        <end position="175"/>
    </location>
</feature>
<keyword evidence="2" id="KW-0732">Signal</keyword>
<proteinExistence type="predicted"/>
<feature type="domain" description="SLH" evidence="3">
    <location>
        <begin position="447"/>
        <end position="505"/>
    </location>
</feature>
<gene>
    <name evidence="4" type="ORF">J2Z37_004774</name>
</gene>
<feature type="domain" description="SLH" evidence="3">
    <location>
        <begin position="384"/>
        <end position="446"/>
    </location>
</feature>
<dbReference type="Pfam" id="PF00395">
    <property type="entry name" value="SLH"/>
    <property type="match status" value="3"/>
</dbReference>
<feature type="chain" id="PRO_5045953338" description="SLH domain-containing protein" evidence="2">
    <location>
        <begin position="30"/>
        <end position="505"/>
    </location>
</feature>
<dbReference type="PANTHER" id="PTHR43308">
    <property type="entry name" value="OUTER MEMBRANE PROTEIN ALPHA-RELATED"/>
    <property type="match status" value="1"/>
</dbReference>
<dbReference type="EMBL" id="JAGGKT010000027">
    <property type="protein sequence ID" value="MBP1934754.1"/>
    <property type="molecule type" value="Genomic_DNA"/>
</dbReference>
<dbReference type="Proteomes" id="UP001519343">
    <property type="component" value="Unassembled WGS sequence"/>
</dbReference>
<evidence type="ECO:0000259" key="3">
    <source>
        <dbReference type="PROSITE" id="PS51272"/>
    </source>
</evidence>
<evidence type="ECO:0000313" key="4">
    <source>
        <dbReference type="EMBL" id="MBP1934754.1"/>
    </source>
</evidence>
<feature type="region of interest" description="Disordered" evidence="1">
    <location>
        <begin position="155"/>
        <end position="179"/>
    </location>
</feature>
<keyword evidence="5" id="KW-1185">Reference proteome</keyword>
<evidence type="ECO:0000256" key="1">
    <source>
        <dbReference type="SAM" id="MobiDB-lite"/>
    </source>
</evidence>
<comment type="caution">
    <text evidence="4">The sequence shown here is derived from an EMBL/GenBank/DDBJ whole genome shotgun (WGS) entry which is preliminary data.</text>
</comment>
<dbReference type="PANTHER" id="PTHR43308:SF5">
    <property type="entry name" value="S-LAYER PROTEIN _ PEPTIDOGLYCAN ENDO-BETA-N-ACETYLGLUCOSAMINIDASE"/>
    <property type="match status" value="1"/>
</dbReference>
<protein>
    <recommendedName>
        <fullName evidence="3">SLH domain-containing protein</fullName>
    </recommendedName>
</protein>
<feature type="signal peptide" evidence="2">
    <location>
        <begin position="1"/>
        <end position="29"/>
    </location>
</feature>
<reference evidence="4 5" key="1">
    <citation type="submission" date="2021-03" db="EMBL/GenBank/DDBJ databases">
        <title>Genomic Encyclopedia of Type Strains, Phase IV (KMG-IV): sequencing the most valuable type-strain genomes for metagenomic binning, comparative biology and taxonomic classification.</title>
        <authorList>
            <person name="Goeker M."/>
        </authorList>
    </citation>
    <scope>NUCLEOTIDE SEQUENCE [LARGE SCALE GENOMIC DNA]</scope>
    <source>
        <strain evidence="4 5">DSM 24738</strain>
    </source>
</reference>
<feature type="domain" description="SLH" evidence="3">
    <location>
        <begin position="320"/>
        <end position="383"/>
    </location>
</feature>
<dbReference type="InterPro" id="IPR051465">
    <property type="entry name" value="Cell_Envelope_Struct_Comp"/>
</dbReference>
<name>A0ABS4GWW5_9BACL</name>
<organism evidence="4 5">
    <name type="scientific">Ammoniphilus resinae</name>
    <dbReference type="NCBI Taxonomy" id="861532"/>
    <lineage>
        <taxon>Bacteria</taxon>
        <taxon>Bacillati</taxon>
        <taxon>Bacillota</taxon>
        <taxon>Bacilli</taxon>
        <taxon>Bacillales</taxon>
        <taxon>Paenibacillaceae</taxon>
        <taxon>Aneurinibacillus group</taxon>
        <taxon>Ammoniphilus</taxon>
    </lineage>
</organism>
<dbReference type="InterPro" id="IPR001119">
    <property type="entry name" value="SLH_dom"/>
</dbReference>
<evidence type="ECO:0000313" key="5">
    <source>
        <dbReference type="Proteomes" id="UP001519343"/>
    </source>
</evidence>
<accession>A0ABS4GWW5</accession>
<evidence type="ECO:0000256" key="2">
    <source>
        <dbReference type="SAM" id="SignalP"/>
    </source>
</evidence>
<dbReference type="PROSITE" id="PS51272">
    <property type="entry name" value="SLH"/>
    <property type="match status" value="3"/>
</dbReference>
<dbReference type="RefSeq" id="WP_209812738.1">
    <property type="nucleotide sequence ID" value="NZ_JAGGKT010000027.1"/>
</dbReference>
<sequence>MKARFYKKRILIGAIVLSMSLGGFSSVSYADSADDVYAEVNQKHSSEIQKLIDNGADEEATKSFIREVHDTLKSKNVTQSNFDEELGNTLIDIYFESVNNGSHSEVFSAASKGWPDVKAGDLITAFGKGTDAVLDVLPSVFKDIGNSVENKILASGQTSTGGGGGAGGGGGGGGPIATKTNTTQAVNEAIQTIKASERFLIELENTVKVDIPAGVVQDGAEVIAKILDENDVPAVESVNLQRIGQVIEVKTNKENKFAQDISLQFQMDQWDQSKGKPAVFYFNELRNKWMYIGGEIDNSNKSILVKVNHFTKFAVFQVKDHADFKDVPTNHWAYNQVDRLVGLGIVNGRGNGEFDTKTSVTRAEFAKMVSLALDLPKGTEAELQTFSDAARIPSWAKEQVSAAVKAGLLEGKKQADGSVQFSANTPITRTEMAVMVSRVIEKKAGNLTQFKDVQKIPAWAKEGVAAVIADGIMTGTPDQNFEPNKSTSRGEAAVVIGRILHQLGL</sequence>